<proteinExistence type="predicted"/>
<dbReference type="EMBL" id="JBHTHU010000005">
    <property type="protein sequence ID" value="MFD0749862.1"/>
    <property type="molecule type" value="Genomic_DNA"/>
</dbReference>
<name>A0ABW2YWU8_9SPHI</name>
<evidence type="ECO:0000313" key="1">
    <source>
        <dbReference type="EMBL" id="MFD0749862.1"/>
    </source>
</evidence>
<protein>
    <submittedName>
        <fullName evidence="1">Uncharacterized protein</fullName>
    </submittedName>
</protein>
<gene>
    <name evidence="1" type="ORF">ACFQZS_06890</name>
</gene>
<evidence type="ECO:0000313" key="2">
    <source>
        <dbReference type="Proteomes" id="UP001596958"/>
    </source>
</evidence>
<dbReference type="Proteomes" id="UP001596958">
    <property type="component" value="Unassembled WGS sequence"/>
</dbReference>
<comment type="caution">
    <text evidence="1">The sequence shown here is derived from an EMBL/GenBank/DDBJ whole genome shotgun (WGS) entry which is preliminary data.</text>
</comment>
<accession>A0ABW2YWU8</accession>
<dbReference type="RefSeq" id="WP_377098592.1">
    <property type="nucleotide sequence ID" value="NZ_JBHTHU010000005.1"/>
</dbReference>
<keyword evidence="2" id="KW-1185">Reference proteome</keyword>
<sequence length="87" mass="10038">MLQQLGFLPQRQFHVLISLPGQELNLTVLPHNDGHFKVIEHGDVLGEVDLTPDYKCVHRSGKLNNNIIKQLEQHISDYYGRFKELFG</sequence>
<reference evidence="2" key="1">
    <citation type="journal article" date="2019" name="Int. J. Syst. Evol. Microbiol.">
        <title>The Global Catalogue of Microorganisms (GCM) 10K type strain sequencing project: providing services to taxonomists for standard genome sequencing and annotation.</title>
        <authorList>
            <consortium name="The Broad Institute Genomics Platform"/>
            <consortium name="The Broad Institute Genome Sequencing Center for Infectious Disease"/>
            <person name="Wu L."/>
            <person name="Ma J."/>
        </authorList>
    </citation>
    <scope>NUCLEOTIDE SEQUENCE [LARGE SCALE GENOMIC DNA]</scope>
    <source>
        <strain evidence="2">CCUG 63418</strain>
    </source>
</reference>
<organism evidence="1 2">
    <name type="scientific">Mucilaginibacter calamicampi</name>
    <dbReference type="NCBI Taxonomy" id="1302352"/>
    <lineage>
        <taxon>Bacteria</taxon>
        <taxon>Pseudomonadati</taxon>
        <taxon>Bacteroidota</taxon>
        <taxon>Sphingobacteriia</taxon>
        <taxon>Sphingobacteriales</taxon>
        <taxon>Sphingobacteriaceae</taxon>
        <taxon>Mucilaginibacter</taxon>
    </lineage>
</organism>